<feature type="domain" description="C2H2-type" evidence="12">
    <location>
        <begin position="725"/>
        <end position="752"/>
    </location>
</feature>
<keyword evidence="8" id="KW-0238">DNA-binding</keyword>
<evidence type="ECO:0000256" key="5">
    <source>
        <dbReference type="ARBA" id="ARBA00022771"/>
    </source>
</evidence>
<evidence type="ECO:0000256" key="1">
    <source>
        <dbReference type="ARBA" id="ARBA00004123"/>
    </source>
</evidence>
<dbReference type="FunFam" id="3.30.160.60:FF:000688">
    <property type="entry name" value="zinc finger protein 197 isoform X1"/>
    <property type="match status" value="1"/>
</dbReference>
<dbReference type="PANTHER" id="PTHR24376">
    <property type="entry name" value="ZINC FINGER PROTEIN"/>
    <property type="match status" value="1"/>
</dbReference>
<feature type="domain" description="C2H2-type" evidence="12">
    <location>
        <begin position="836"/>
        <end position="863"/>
    </location>
</feature>
<dbReference type="GO" id="GO:0005634">
    <property type="term" value="C:nucleus"/>
    <property type="evidence" value="ECO:0007669"/>
    <property type="project" value="UniProtKB-SubCell"/>
</dbReference>
<feature type="domain" description="C2H2-type" evidence="12">
    <location>
        <begin position="864"/>
        <end position="891"/>
    </location>
</feature>
<dbReference type="GO" id="GO:0030674">
    <property type="term" value="F:protein-macromolecule adaptor activity"/>
    <property type="evidence" value="ECO:0007669"/>
    <property type="project" value="UniProtKB-ARBA"/>
</dbReference>
<feature type="domain" description="C2H2-type" evidence="12">
    <location>
        <begin position="641"/>
        <end position="668"/>
    </location>
</feature>
<feature type="domain" description="C2H2-type" evidence="12">
    <location>
        <begin position="585"/>
        <end position="612"/>
    </location>
</feature>
<dbReference type="EMBL" id="JASPKZ010009386">
    <property type="protein sequence ID" value="KAJ9576909.1"/>
    <property type="molecule type" value="Genomic_DNA"/>
</dbReference>
<evidence type="ECO:0000256" key="10">
    <source>
        <dbReference type="ARBA" id="ARBA00023242"/>
    </source>
</evidence>
<dbReference type="Pfam" id="PF12874">
    <property type="entry name" value="zf-met"/>
    <property type="match status" value="3"/>
</dbReference>
<dbReference type="FunFam" id="3.30.160.60:FF:000475">
    <property type="entry name" value="zinc finger protein 32 isoform X1"/>
    <property type="match status" value="1"/>
</dbReference>
<evidence type="ECO:0000256" key="8">
    <source>
        <dbReference type="ARBA" id="ARBA00023125"/>
    </source>
</evidence>
<dbReference type="SMART" id="SM00355">
    <property type="entry name" value="ZnF_C2H2"/>
    <property type="match status" value="18"/>
</dbReference>
<comment type="caution">
    <text evidence="13">The sequence shown here is derived from an EMBL/GenBank/DDBJ whole genome shotgun (WGS) entry which is preliminary data.</text>
</comment>
<proteinExistence type="inferred from homology"/>
<dbReference type="AlphaFoldDB" id="A0AAD7ZAH1"/>
<evidence type="ECO:0000256" key="4">
    <source>
        <dbReference type="ARBA" id="ARBA00022737"/>
    </source>
</evidence>
<feature type="domain" description="C2H2-type" evidence="12">
    <location>
        <begin position="669"/>
        <end position="696"/>
    </location>
</feature>
<dbReference type="InterPro" id="IPR036236">
    <property type="entry name" value="Znf_C2H2_sf"/>
</dbReference>
<feature type="domain" description="C2H2-type" evidence="12">
    <location>
        <begin position="752"/>
        <end position="779"/>
    </location>
</feature>
<evidence type="ECO:0000256" key="3">
    <source>
        <dbReference type="ARBA" id="ARBA00022723"/>
    </source>
</evidence>
<keyword evidence="14" id="KW-1185">Reference proteome</keyword>
<comment type="similarity">
    <text evidence="2">Belongs to the krueppel C2H2-type zinc-finger protein family.</text>
</comment>
<dbReference type="FunFam" id="3.30.160.60:FF:000508">
    <property type="entry name" value="Myeloid zinc finger 1"/>
    <property type="match status" value="1"/>
</dbReference>
<comment type="subcellular location">
    <subcellularLocation>
        <location evidence="1">Nucleus</location>
    </subcellularLocation>
</comment>
<evidence type="ECO:0000256" key="11">
    <source>
        <dbReference type="PROSITE-ProRule" id="PRU00042"/>
    </source>
</evidence>
<feature type="domain" description="C2H2-type" evidence="12">
    <location>
        <begin position="557"/>
        <end position="584"/>
    </location>
</feature>
<feature type="domain" description="C2H2-type" evidence="12">
    <location>
        <begin position="780"/>
        <end position="807"/>
    </location>
</feature>
<dbReference type="GO" id="GO:0000978">
    <property type="term" value="F:RNA polymerase II cis-regulatory region sequence-specific DNA binding"/>
    <property type="evidence" value="ECO:0007669"/>
    <property type="project" value="TreeGrafter"/>
</dbReference>
<dbReference type="FunFam" id="3.30.160.60:FF:000322">
    <property type="entry name" value="GDNF-inducible zinc finger protein 1"/>
    <property type="match status" value="1"/>
</dbReference>
<dbReference type="GO" id="GO:0008270">
    <property type="term" value="F:zinc ion binding"/>
    <property type="evidence" value="ECO:0007669"/>
    <property type="project" value="UniProtKB-KW"/>
</dbReference>
<evidence type="ECO:0000313" key="13">
    <source>
        <dbReference type="EMBL" id="KAJ9576909.1"/>
    </source>
</evidence>
<evidence type="ECO:0000313" key="14">
    <source>
        <dbReference type="Proteomes" id="UP001233999"/>
    </source>
</evidence>
<dbReference type="FunFam" id="3.30.160.60:FF:002343">
    <property type="entry name" value="Zinc finger protein 33A"/>
    <property type="match status" value="3"/>
</dbReference>
<dbReference type="PANTHER" id="PTHR24376:SF243">
    <property type="entry name" value="C2H2-TYPE DOMAIN-CONTAINING PROTEIN"/>
    <property type="match status" value="1"/>
</dbReference>
<feature type="domain" description="C2H2-type" evidence="12">
    <location>
        <begin position="613"/>
        <end position="640"/>
    </location>
</feature>
<keyword evidence="5 11" id="KW-0863">Zinc-finger</keyword>
<gene>
    <name evidence="13" type="ORF">L9F63_006527</name>
</gene>
<dbReference type="InterPro" id="IPR013087">
    <property type="entry name" value="Znf_C2H2_type"/>
</dbReference>
<dbReference type="PROSITE" id="PS00028">
    <property type="entry name" value="ZINC_FINGER_C2H2_1"/>
    <property type="match status" value="17"/>
</dbReference>
<dbReference type="Pfam" id="PF00096">
    <property type="entry name" value="zf-C2H2"/>
    <property type="match status" value="9"/>
</dbReference>
<keyword evidence="4" id="KW-0677">Repeat</keyword>
<feature type="domain" description="C2H2-type" evidence="12">
    <location>
        <begin position="808"/>
        <end position="835"/>
    </location>
</feature>
<evidence type="ECO:0000256" key="2">
    <source>
        <dbReference type="ARBA" id="ARBA00006991"/>
    </source>
</evidence>
<feature type="domain" description="C2H2-type" evidence="12">
    <location>
        <begin position="501"/>
        <end position="528"/>
    </location>
</feature>
<evidence type="ECO:0000256" key="7">
    <source>
        <dbReference type="ARBA" id="ARBA00023015"/>
    </source>
</evidence>
<dbReference type="FunFam" id="3.30.160.60:FF:001480">
    <property type="entry name" value="Si:cabz01071911.3"/>
    <property type="match status" value="1"/>
</dbReference>
<feature type="domain" description="C2H2-type" evidence="12">
    <location>
        <begin position="239"/>
        <end position="261"/>
    </location>
</feature>
<dbReference type="FunFam" id="3.30.160.60:FF:000624">
    <property type="entry name" value="zinc finger protein 697"/>
    <property type="match status" value="2"/>
</dbReference>
<reference evidence="13" key="2">
    <citation type="submission" date="2023-05" db="EMBL/GenBank/DDBJ databases">
        <authorList>
            <person name="Fouks B."/>
        </authorList>
    </citation>
    <scope>NUCLEOTIDE SEQUENCE</scope>
    <source>
        <strain evidence="13">Stay&amp;Tobe</strain>
        <tissue evidence="13">Testes</tissue>
    </source>
</reference>
<dbReference type="PROSITE" id="PS50157">
    <property type="entry name" value="ZINC_FINGER_C2H2_2"/>
    <property type="match status" value="18"/>
</dbReference>
<organism evidence="13 14">
    <name type="scientific">Diploptera punctata</name>
    <name type="common">Pacific beetle cockroach</name>
    <dbReference type="NCBI Taxonomy" id="6984"/>
    <lineage>
        <taxon>Eukaryota</taxon>
        <taxon>Metazoa</taxon>
        <taxon>Ecdysozoa</taxon>
        <taxon>Arthropoda</taxon>
        <taxon>Hexapoda</taxon>
        <taxon>Insecta</taxon>
        <taxon>Pterygota</taxon>
        <taxon>Neoptera</taxon>
        <taxon>Polyneoptera</taxon>
        <taxon>Dictyoptera</taxon>
        <taxon>Blattodea</taxon>
        <taxon>Blaberoidea</taxon>
        <taxon>Blaberidae</taxon>
        <taxon>Diplopterinae</taxon>
        <taxon>Diploptera</taxon>
    </lineage>
</organism>
<feature type="domain" description="C2H2-type" evidence="12">
    <location>
        <begin position="697"/>
        <end position="724"/>
    </location>
</feature>
<evidence type="ECO:0000259" key="12">
    <source>
        <dbReference type="PROSITE" id="PS50157"/>
    </source>
</evidence>
<feature type="domain" description="C2H2-type" evidence="12">
    <location>
        <begin position="529"/>
        <end position="556"/>
    </location>
</feature>
<dbReference type="GO" id="GO:0001228">
    <property type="term" value="F:DNA-binding transcription activator activity, RNA polymerase II-specific"/>
    <property type="evidence" value="ECO:0007669"/>
    <property type="project" value="TreeGrafter"/>
</dbReference>
<evidence type="ECO:0000256" key="6">
    <source>
        <dbReference type="ARBA" id="ARBA00022833"/>
    </source>
</evidence>
<dbReference type="Proteomes" id="UP001233999">
    <property type="component" value="Unassembled WGS sequence"/>
</dbReference>
<keyword evidence="3" id="KW-0479">Metal-binding</keyword>
<evidence type="ECO:0000256" key="9">
    <source>
        <dbReference type="ARBA" id="ARBA00023163"/>
    </source>
</evidence>
<keyword evidence="7" id="KW-0805">Transcription regulation</keyword>
<keyword evidence="6" id="KW-0862">Zinc</keyword>
<feature type="domain" description="C2H2-type" evidence="12">
    <location>
        <begin position="892"/>
        <end position="919"/>
    </location>
</feature>
<keyword evidence="9" id="KW-0804">Transcription</keyword>
<name>A0AAD7ZAH1_DIPPU</name>
<accession>A0AAD7ZAH1</accession>
<dbReference type="Gene3D" id="3.30.160.60">
    <property type="entry name" value="Classic Zinc Finger"/>
    <property type="match status" value="16"/>
</dbReference>
<protein>
    <recommendedName>
        <fullName evidence="12">C2H2-type domain-containing protein</fullName>
    </recommendedName>
</protein>
<dbReference type="SUPFAM" id="SSF57667">
    <property type="entry name" value="beta-beta-alpha zinc fingers"/>
    <property type="match status" value="10"/>
</dbReference>
<feature type="domain" description="C2H2-type" evidence="12">
    <location>
        <begin position="189"/>
        <end position="213"/>
    </location>
</feature>
<dbReference type="FunFam" id="3.30.160.60:FF:000065">
    <property type="entry name" value="B-cell CLL/lymphoma 6, member B"/>
    <property type="match status" value="1"/>
</dbReference>
<feature type="domain" description="C2H2-type" evidence="12">
    <location>
        <begin position="213"/>
        <end position="238"/>
    </location>
</feature>
<reference evidence="13" key="1">
    <citation type="journal article" date="2023" name="IScience">
        <title>Live-bearing cockroach genome reveals convergent evolutionary mechanisms linked to viviparity in insects and beyond.</title>
        <authorList>
            <person name="Fouks B."/>
            <person name="Harrison M.C."/>
            <person name="Mikhailova A.A."/>
            <person name="Marchal E."/>
            <person name="English S."/>
            <person name="Carruthers M."/>
            <person name="Jennings E.C."/>
            <person name="Chiamaka E.L."/>
            <person name="Frigard R.A."/>
            <person name="Pippel M."/>
            <person name="Attardo G.M."/>
            <person name="Benoit J.B."/>
            <person name="Bornberg-Bauer E."/>
            <person name="Tobe S.S."/>
        </authorList>
    </citation>
    <scope>NUCLEOTIDE SEQUENCE</scope>
    <source>
        <strain evidence="13">Stay&amp;Tobe</strain>
    </source>
</reference>
<dbReference type="GO" id="GO:0042802">
    <property type="term" value="F:identical protein binding"/>
    <property type="evidence" value="ECO:0007669"/>
    <property type="project" value="UniProtKB-ARBA"/>
</dbReference>
<keyword evidence="10" id="KW-0539">Nucleus</keyword>
<sequence length="922" mass="107440">MDEIKTEAEEYDDPVSKFFVESNTLPFSNSVVKNELQVNEQEENVYDDVEPKCILNLEKQVNFDNGITPQSFLYLPTHTEVQEVASTSLPSGDSLVSELMPNMWSNNAGIQEFTGIHSSTSANTSGIENEIGYQKNFFLQPDSLTAQDDFNKLYPISAEIYENINSNSRISTDSNLNGNSSVEMTGSPFVCEICHLSFTENSDLVQHACKRIHRCEVCKKSFAEKFKRHLRSHTGERPFTCDLCKKSFTQKSNLTKHKRIHFLMVEYNHINCNDRNKNLRWKKVIVCLLYPSIGNYSCGSFLFFSTEKTYGPIKEQHKMEVIGHFFPSGFANYQFLKYKEIYSDKAMFQKPSFTDFNYSNIFSKREEAYAHYGCKDNTRIPVKIEIKDEEFGLNGTYHEIEIGSDAFSVPVTFPFRDNMEDVKIEQSEEIQIKTDENTANEDTKEIQLYLHPQRMWKCTKSEIKEDYMDYLFSRDSVLKLPGNEVDYVKKITNSNLRTKYYKCEECGKLCLSASALKRHFRVHSGEKPYKCRYCDRNFSHIETLKIHERLHTGERPYKCNVCDKSFVHNGILVEHKRIHTGEKPYECDLCPAKFSGRNGLKNHRRIHTGEKPYKCDLCEKSFVQTGHLTVHKRVHSTEKPFSCDACDAKFSSKDLIAKHYIIHTGLRPFVCLQCGKSFSRRTQLNLHTRIHGGEKKYSCEICKKLFLFQQSLRKHYHRHTQRKMYSCELCEMTFSFPESYRKHFKRHISGKFSCSICNKEFTNEQSLIQHNGIHTGDRPFKCKFCNKGFIRRESLKIHEYEHSSEKPYTCDVCNKSFARKSAIEIHCTAHLGIKPYECKICKKGFTRPGGLRTHRYMHMDDKPFGCDRCNKKFLTKSLLTKHYRGHTGEKPFQCDICGKSYAYKESLRSHCFVHIKNKKRKV</sequence>